<keyword evidence="9" id="KW-1185">Reference proteome</keyword>
<keyword evidence="3" id="KW-0732">Signal</keyword>
<dbReference type="InterPro" id="IPR052222">
    <property type="entry name" value="DESIGUAL"/>
</dbReference>
<proteinExistence type="inferred from homology"/>
<sequence length="183" mass="19777">MTIKRQACNILVCLMVVVIDITAGTLAIEAEVAQSKVSQLKVWIFECRYPSYEAFKLGLAATALLVLAHAISNLLGGCGFCIRSKEELHKSSSNKQLAFASLVIQWTVLAIAFSILIMGVLGNSRSRKTCGISREHYFSVGGILCFLHALFSLSYYIAATAAAVAPPQEVEKNIKLTQQGGHA</sequence>
<dbReference type="OrthoDB" id="1667348at2759"/>
<dbReference type="Pfam" id="PF06749">
    <property type="entry name" value="DUF1218"/>
    <property type="match status" value="1"/>
</dbReference>
<dbReference type="PANTHER" id="PTHR31769">
    <property type="entry name" value="OS07G0462200 PROTEIN-RELATED"/>
    <property type="match status" value="1"/>
</dbReference>
<evidence type="ECO:0000256" key="3">
    <source>
        <dbReference type="ARBA" id="ARBA00022729"/>
    </source>
</evidence>
<evidence type="ECO:0000256" key="7">
    <source>
        <dbReference type="SAM" id="Phobius"/>
    </source>
</evidence>
<evidence type="ECO:0000256" key="2">
    <source>
        <dbReference type="ARBA" id="ARBA00022692"/>
    </source>
</evidence>
<keyword evidence="5 7" id="KW-0472">Membrane</keyword>
<evidence type="ECO:0000313" key="9">
    <source>
        <dbReference type="Proteomes" id="UP001152484"/>
    </source>
</evidence>
<feature type="transmembrane region" description="Helical" evidence="7">
    <location>
        <begin position="97"/>
        <end position="121"/>
    </location>
</feature>
<name>A0A9P1DXB3_CUSEU</name>
<accession>A0A9P1DXB3</accession>
<keyword evidence="2 7" id="KW-0812">Transmembrane</keyword>
<organism evidence="8 9">
    <name type="scientific">Cuscuta europaea</name>
    <name type="common">European dodder</name>
    <dbReference type="NCBI Taxonomy" id="41803"/>
    <lineage>
        <taxon>Eukaryota</taxon>
        <taxon>Viridiplantae</taxon>
        <taxon>Streptophyta</taxon>
        <taxon>Embryophyta</taxon>
        <taxon>Tracheophyta</taxon>
        <taxon>Spermatophyta</taxon>
        <taxon>Magnoliopsida</taxon>
        <taxon>eudicotyledons</taxon>
        <taxon>Gunneridae</taxon>
        <taxon>Pentapetalae</taxon>
        <taxon>asterids</taxon>
        <taxon>lamiids</taxon>
        <taxon>Solanales</taxon>
        <taxon>Convolvulaceae</taxon>
        <taxon>Cuscuteae</taxon>
        <taxon>Cuscuta</taxon>
        <taxon>Cuscuta subgen. Cuscuta</taxon>
    </lineage>
</organism>
<evidence type="ECO:0000256" key="6">
    <source>
        <dbReference type="ARBA" id="ARBA00029467"/>
    </source>
</evidence>
<protein>
    <submittedName>
        <fullName evidence="8">Uncharacterized protein</fullName>
    </submittedName>
</protein>
<evidence type="ECO:0000256" key="1">
    <source>
        <dbReference type="ARBA" id="ARBA00004127"/>
    </source>
</evidence>
<evidence type="ECO:0000256" key="5">
    <source>
        <dbReference type="ARBA" id="ARBA00023136"/>
    </source>
</evidence>
<reference evidence="8" key="1">
    <citation type="submission" date="2022-07" db="EMBL/GenBank/DDBJ databases">
        <authorList>
            <person name="Macas J."/>
            <person name="Novak P."/>
            <person name="Neumann P."/>
        </authorList>
    </citation>
    <scope>NUCLEOTIDE SEQUENCE</scope>
</reference>
<feature type="transmembrane region" description="Helical" evidence="7">
    <location>
        <begin position="141"/>
        <end position="165"/>
    </location>
</feature>
<dbReference type="InterPro" id="IPR009606">
    <property type="entry name" value="DEAL/Modifying_wall_lignin1/2"/>
</dbReference>
<dbReference type="EMBL" id="CAMAPE010000004">
    <property type="protein sequence ID" value="CAH9059515.1"/>
    <property type="molecule type" value="Genomic_DNA"/>
</dbReference>
<keyword evidence="4 7" id="KW-1133">Transmembrane helix</keyword>
<dbReference type="GO" id="GO:0012505">
    <property type="term" value="C:endomembrane system"/>
    <property type="evidence" value="ECO:0007669"/>
    <property type="project" value="UniProtKB-SubCell"/>
</dbReference>
<comment type="subcellular location">
    <subcellularLocation>
        <location evidence="1">Endomembrane system</location>
        <topology evidence="1">Multi-pass membrane protein</topology>
    </subcellularLocation>
</comment>
<dbReference type="Proteomes" id="UP001152484">
    <property type="component" value="Unassembled WGS sequence"/>
</dbReference>
<evidence type="ECO:0000256" key="4">
    <source>
        <dbReference type="ARBA" id="ARBA00022989"/>
    </source>
</evidence>
<evidence type="ECO:0000313" key="8">
    <source>
        <dbReference type="EMBL" id="CAH9059515.1"/>
    </source>
</evidence>
<comment type="caution">
    <text evidence="8">The sequence shown here is derived from an EMBL/GenBank/DDBJ whole genome shotgun (WGS) entry which is preliminary data.</text>
</comment>
<comment type="similarity">
    <text evidence="6">Belongs to the DESIGUAL family.</text>
</comment>
<feature type="transmembrane region" description="Helical" evidence="7">
    <location>
        <begin position="7"/>
        <end position="28"/>
    </location>
</feature>
<gene>
    <name evidence="8" type="ORF">CEURO_LOCUS1432</name>
</gene>
<dbReference type="AlphaFoldDB" id="A0A9P1DXB3"/>